<dbReference type="AlphaFoldDB" id="A0A9I9D0W4"/>
<evidence type="ECO:0000313" key="2">
    <source>
        <dbReference type="EnsemblPlants" id="MELO3C011382.2.1"/>
    </source>
</evidence>
<reference evidence="2" key="1">
    <citation type="submission" date="2023-03" db="UniProtKB">
        <authorList>
            <consortium name="EnsemblPlants"/>
        </authorList>
    </citation>
    <scope>IDENTIFICATION</scope>
</reference>
<name>A0A9I9D0W4_CUCME</name>
<sequence>MVVPHEVRNALPTINRTHASNVSESARPSQPPESQGNQIKHGPATLYVIVQSEPLNFGFWGHRSFDW</sequence>
<evidence type="ECO:0000256" key="1">
    <source>
        <dbReference type="SAM" id="MobiDB-lite"/>
    </source>
</evidence>
<protein>
    <submittedName>
        <fullName evidence="2">Uncharacterized protein</fullName>
    </submittedName>
</protein>
<feature type="compositionally biased region" description="Polar residues" evidence="1">
    <location>
        <begin position="12"/>
        <end position="38"/>
    </location>
</feature>
<feature type="region of interest" description="Disordered" evidence="1">
    <location>
        <begin position="1"/>
        <end position="40"/>
    </location>
</feature>
<accession>A0A9I9D0W4</accession>
<dbReference type="Gramene" id="MELO3C011382.2.1">
    <property type="protein sequence ID" value="MELO3C011382.2.1"/>
    <property type="gene ID" value="MELO3C011382.2"/>
</dbReference>
<dbReference type="EnsemblPlants" id="MELO3C011382.2.1">
    <property type="protein sequence ID" value="MELO3C011382.2.1"/>
    <property type="gene ID" value="MELO3C011382.2"/>
</dbReference>
<proteinExistence type="predicted"/>
<organism evidence="2">
    <name type="scientific">Cucumis melo</name>
    <name type="common">Muskmelon</name>
    <dbReference type="NCBI Taxonomy" id="3656"/>
    <lineage>
        <taxon>Eukaryota</taxon>
        <taxon>Viridiplantae</taxon>
        <taxon>Streptophyta</taxon>
        <taxon>Embryophyta</taxon>
        <taxon>Tracheophyta</taxon>
        <taxon>Spermatophyta</taxon>
        <taxon>Magnoliopsida</taxon>
        <taxon>eudicotyledons</taxon>
        <taxon>Gunneridae</taxon>
        <taxon>Pentapetalae</taxon>
        <taxon>rosids</taxon>
        <taxon>fabids</taxon>
        <taxon>Cucurbitales</taxon>
        <taxon>Cucurbitaceae</taxon>
        <taxon>Benincaseae</taxon>
        <taxon>Cucumis</taxon>
    </lineage>
</organism>